<sequence>MSFNISGNDTDGNGLSLADGIDLFVNDNATSTINIIDNSFVDLGTVQATKPSRSLSEILL</sequence>
<evidence type="ECO:0000313" key="1">
    <source>
        <dbReference type="EMBL" id="QKQ26815.1"/>
    </source>
</evidence>
<dbReference type="RefSeq" id="WP_174673204.1">
    <property type="nucleotide sequence ID" value="NZ_CP054491.1"/>
</dbReference>
<gene>
    <name evidence="1" type="ORF">HUE57_11365</name>
</gene>
<keyword evidence="2" id="KW-1185">Reference proteome</keyword>
<evidence type="ECO:0000313" key="2">
    <source>
        <dbReference type="Proteomes" id="UP000509658"/>
    </source>
</evidence>
<dbReference type="Proteomes" id="UP000509658">
    <property type="component" value="Chromosome"/>
</dbReference>
<accession>A0A6N0HWN4</accession>
<dbReference type="EMBL" id="CP054491">
    <property type="protein sequence ID" value="QKQ26815.1"/>
    <property type="molecule type" value="Genomic_DNA"/>
</dbReference>
<reference evidence="1 2" key="1">
    <citation type="submission" date="2020-05" db="EMBL/GenBank/DDBJ databases">
        <title>Horizontal transmission and recombination maintain forever young bacterial symbiont genomes.</title>
        <authorList>
            <person name="Russell S.L."/>
            <person name="Pepper-Tunick E."/>
            <person name="Svedberg J."/>
            <person name="Byrne A."/>
            <person name="Ruelas Castillo J."/>
            <person name="Vollmers C."/>
            <person name="Beinart R.A."/>
            <person name="Corbett-Detig R."/>
        </authorList>
    </citation>
    <scope>NUCLEOTIDE SEQUENCE [LARGE SCALE GENOMIC DNA]</scope>
    <source>
        <strain evidence="1">Santa_Monica_outfall</strain>
    </source>
</reference>
<protein>
    <submittedName>
        <fullName evidence="1">Uncharacterized protein</fullName>
    </submittedName>
</protein>
<dbReference type="KEGG" id="rev:HUE57_11365"/>
<proteinExistence type="predicted"/>
<name>A0A6N0HWN4_9GAMM</name>
<organism evidence="1 2">
    <name type="scientific">Candidatus Reidiella endopervernicosa</name>
    <dbReference type="NCBI Taxonomy" id="2738883"/>
    <lineage>
        <taxon>Bacteria</taxon>
        <taxon>Pseudomonadati</taxon>
        <taxon>Pseudomonadota</taxon>
        <taxon>Gammaproteobacteria</taxon>
        <taxon>Candidatus Reidiella</taxon>
    </lineage>
</organism>
<dbReference type="AlphaFoldDB" id="A0A6N0HWN4"/>